<reference evidence="2 3" key="1">
    <citation type="submission" date="2015-03" db="EMBL/GenBank/DDBJ databases">
        <authorList>
            <person name="Murphy D."/>
        </authorList>
    </citation>
    <scope>NUCLEOTIDE SEQUENCE [LARGE SCALE GENOMIC DNA]</scope>
    <source>
        <strain evidence="2 3">OL-4</strain>
    </source>
</reference>
<protein>
    <submittedName>
        <fullName evidence="2">Uncharacterized</fullName>
    </submittedName>
</protein>
<keyword evidence="3" id="KW-1185">Reference proteome</keyword>
<dbReference type="STRING" id="690567.1559"/>
<proteinExistence type="predicted"/>
<keyword evidence="1" id="KW-0472">Membrane</keyword>
<evidence type="ECO:0000256" key="1">
    <source>
        <dbReference type="SAM" id="Phobius"/>
    </source>
</evidence>
<keyword evidence="1" id="KW-1133">Transmembrane helix</keyword>
<organism evidence="2 3">
    <name type="scientific">Syntrophomonas zehnderi OL-4</name>
    <dbReference type="NCBI Taxonomy" id="690567"/>
    <lineage>
        <taxon>Bacteria</taxon>
        <taxon>Bacillati</taxon>
        <taxon>Bacillota</taxon>
        <taxon>Clostridia</taxon>
        <taxon>Eubacteriales</taxon>
        <taxon>Syntrophomonadaceae</taxon>
        <taxon>Syntrophomonas</taxon>
    </lineage>
</organism>
<keyword evidence="1" id="KW-0812">Transmembrane</keyword>
<dbReference type="EMBL" id="CGIH01000027">
    <property type="protein sequence ID" value="CFX63983.1"/>
    <property type="molecule type" value="Genomic_DNA"/>
</dbReference>
<gene>
    <name evidence="2" type="ORF">1559</name>
</gene>
<dbReference type="AlphaFoldDB" id="A0A0E4C8P6"/>
<name>A0A0E4C8P6_9FIRM</name>
<evidence type="ECO:0000313" key="3">
    <source>
        <dbReference type="Proteomes" id="UP000045545"/>
    </source>
</evidence>
<sequence length="58" mass="6391">MLNGMQDYKNTVIKKVTGGDRIDPGAFSIGETGWWLFHAAAIAGVYALGVKMGRREYE</sequence>
<accession>A0A0E4C8P6</accession>
<feature type="transmembrane region" description="Helical" evidence="1">
    <location>
        <begin position="33"/>
        <end position="50"/>
    </location>
</feature>
<dbReference type="OrthoDB" id="2084462at2"/>
<dbReference type="Proteomes" id="UP000045545">
    <property type="component" value="Unassembled WGS sequence"/>
</dbReference>
<evidence type="ECO:0000313" key="2">
    <source>
        <dbReference type="EMBL" id="CFX63983.1"/>
    </source>
</evidence>
<dbReference type="RefSeq" id="WP_157609512.1">
    <property type="nucleotide sequence ID" value="NZ_CGIH01000027.1"/>
</dbReference>